<feature type="non-terminal residue" evidence="2">
    <location>
        <position position="1"/>
    </location>
</feature>
<reference evidence="2 3" key="1">
    <citation type="journal article" date="2018" name="Sci. Data">
        <title>The draft genome sequence of cork oak.</title>
        <authorList>
            <person name="Ramos A.M."/>
            <person name="Usie A."/>
            <person name="Barbosa P."/>
            <person name="Barros P.M."/>
            <person name="Capote T."/>
            <person name="Chaves I."/>
            <person name="Simoes F."/>
            <person name="Abreu I."/>
            <person name="Carrasquinho I."/>
            <person name="Faro C."/>
            <person name="Guimaraes J.B."/>
            <person name="Mendonca D."/>
            <person name="Nobrega F."/>
            <person name="Rodrigues L."/>
            <person name="Saibo N.J.M."/>
            <person name="Varela M.C."/>
            <person name="Egas C."/>
            <person name="Matos J."/>
            <person name="Miguel C.M."/>
            <person name="Oliveira M.M."/>
            <person name="Ricardo C.P."/>
            <person name="Goncalves S."/>
        </authorList>
    </citation>
    <scope>NUCLEOTIDE SEQUENCE [LARGE SCALE GENOMIC DNA]</scope>
    <source>
        <strain evidence="3">cv. HL8</strain>
    </source>
</reference>
<dbReference type="InterPro" id="IPR001611">
    <property type="entry name" value="Leu-rich_rpt"/>
</dbReference>
<keyword evidence="1" id="KW-0812">Transmembrane</keyword>
<dbReference type="PANTHER" id="PTHR48004">
    <property type="entry name" value="OS01G0149700 PROTEIN"/>
    <property type="match status" value="1"/>
</dbReference>
<keyword evidence="1" id="KW-1133">Transmembrane helix</keyword>
<gene>
    <name evidence="2" type="primary">CF-9_0</name>
    <name evidence="2" type="ORF">CFP56_026573</name>
</gene>
<dbReference type="Pfam" id="PF00560">
    <property type="entry name" value="LRR_1"/>
    <property type="match status" value="2"/>
</dbReference>
<evidence type="ECO:0000256" key="1">
    <source>
        <dbReference type="SAM" id="Phobius"/>
    </source>
</evidence>
<protein>
    <submittedName>
        <fullName evidence="2">Receptor-like protein cf-9</fullName>
    </submittedName>
</protein>
<evidence type="ECO:0000313" key="3">
    <source>
        <dbReference type="Proteomes" id="UP000237347"/>
    </source>
</evidence>
<feature type="transmembrane region" description="Helical" evidence="1">
    <location>
        <begin position="88"/>
        <end position="110"/>
    </location>
</feature>
<dbReference type="AlphaFoldDB" id="A0AAW0JZB0"/>
<dbReference type="InterPro" id="IPR032675">
    <property type="entry name" value="LRR_dom_sf"/>
</dbReference>
<dbReference type="Gene3D" id="3.80.10.10">
    <property type="entry name" value="Ribonuclease Inhibitor"/>
    <property type="match status" value="1"/>
</dbReference>
<dbReference type="PANTHER" id="PTHR48004:SF98">
    <property type="entry name" value="OS11G0691800 PROTEIN"/>
    <property type="match status" value="1"/>
</dbReference>
<dbReference type="Proteomes" id="UP000237347">
    <property type="component" value="Unassembled WGS sequence"/>
</dbReference>
<dbReference type="EMBL" id="PKMF04000426">
    <property type="protein sequence ID" value="KAK7832340.1"/>
    <property type="molecule type" value="Genomic_DNA"/>
</dbReference>
<comment type="caution">
    <text evidence="2">The sequence shown here is derived from an EMBL/GenBank/DDBJ whole genome shotgun (WGS) entry which is preliminary data.</text>
</comment>
<organism evidence="2 3">
    <name type="scientific">Quercus suber</name>
    <name type="common">Cork oak</name>
    <dbReference type="NCBI Taxonomy" id="58331"/>
    <lineage>
        <taxon>Eukaryota</taxon>
        <taxon>Viridiplantae</taxon>
        <taxon>Streptophyta</taxon>
        <taxon>Embryophyta</taxon>
        <taxon>Tracheophyta</taxon>
        <taxon>Spermatophyta</taxon>
        <taxon>Magnoliopsida</taxon>
        <taxon>eudicotyledons</taxon>
        <taxon>Gunneridae</taxon>
        <taxon>Pentapetalae</taxon>
        <taxon>rosids</taxon>
        <taxon>fabids</taxon>
        <taxon>Fagales</taxon>
        <taxon>Fagaceae</taxon>
        <taxon>Quercus</taxon>
    </lineage>
</organism>
<keyword evidence="1" id="KW-0472">Membrane</keyword>
<dbReference type="InterPro" id="IPR052941">
    <property type="entry name" value="StomDev_PlantInt_Reg"/>
</dbReference>
<feature type="transmembrane region" description="Helical" evidence="1">
    <location>
        <begin position="20"/>
        <end position="41"/>
    </location>
</feature>
<evidence type="ECO:0000313" key="2">
    <source>
        <dbReference type="EMBL" id="KAK7832340.1"/>
    </source>
</evidence>
<accession>A0AAW0JZB0</accession>
<sequence length="158" mass="16910">VLFLLNWVSNGVFNLEVSSLLFVLFDLALSTSLSIIISLLPSLQCHHALLYSILVSLLPSSLFNLPNLSTLDLGYNQLVGPLPSHVSGLNLIFLSLGSNFLNGTLPSWLFSMPSLEGLYLNGYGGIPLALLNVIVGVGVSIRPKISSTLDGRLALYVA</sequence>
<proteinExistence type="predicted"/>
<feature type="transmembrane region" description="Helical" evidence="1">
    <location>
        <begin position="122"/>
        <end position="141"/>
    </location>
</feature>
<keyword evidence="3" id="KW-1185">Reference proteome</keyword>
<name>A0AAW0JZB0_QUESU</name>
<dbReference type="SUPFAM" id="SSF52058">
    <property type="entry name" value="L domain-like"/>
    <property type="match status" value="1"/>
</dbReference>
<feature type="transmembrane region" description="Helical" evidence="1">
    <location>
        <begin position="48"/>
        <end position="68"/>
    </location>
</feature>